<evidence type="ECO:0000313" key="2">
    <source>
        <dbReference type="EMBL" id="RZQ59722.1"/>
    </source>
</evidence>
<evidence type="ECO:0000313" key="3">
    <source>
        <dbReference type="Proteomes" id="UP000292003"/>
    </source>
</evidence>
<dbReference type="InterPro" id="IPR055616">
    <property type="entry name" value="DUF7192"/>
</dbReference>
<protein>
    <recommendedName>
        <fullName evidence="1">DUF7192 domain-containing protein</fullName>
    </recommendedName>
</protein>
<gene>
    <name evidence="2" type="ORF">EWH70_32775</name>
</gene>
<dbReference type="Proteomes" id="UP000292003">
    <property type="component" value="Unassembled WGS sequence"/>
</dbReference>
<comment type="caution">
    <text evidence="2">The sequence shown here is derived from an EMBL/GenBank/DDBJ whole genome shotgun (WGS) entry which is preliminary data.</text>
</comment>
<keyword evidence="3" id="KW-1185">Reference proteome</keyword>
<sequence length="279" mass="30753">MLSWQEFLDAVAREPVIDNGSGRAERDDDWAGAGWDEARRLAVDGWHVPLEGAGITVGLLRERAGLGAEVTMLEPHWDVTGAEVDIGAYLAGVPECMVDAVPRRTSTRGRVVTFLIPGTYSHRVPHEWIINRGLALATLCAAIIEAGHSVEIWSGWACKLGRRRVTATARVISAGEPLDVGRLIFAAAHPAMLRRLWFSVWDGWHADSATELADGTYGQPPYDCRAEDLPPEITDPYVFPFLEETDTQWTDLDVALSWCRAMFADLGLVTGESWELSRS</sequence>
<dbReference type="OrthoDB" id="3667097at2"/>
<name>A0A4Q7IZL8_9PSEU</name>
<dbReference type="Pfam" id="PF23822">
    <property type="entry name" value="DUF7192"/>
    <property type="match status" value="1"/>
</dbReference>
<feature type="domain" description="DUF7192" evidence="1">
    <location>
        <begin position="4"/>
        <end position="220"/>
    </location>
</feature>
<proteinExistence type="predicted"/>
<evidence type="ECO:0000259" key="1">
    <source>
        <dbReference type="Pfam" id="PF23822"/>
    </source>
</evidence>
<organism evidence="2 3">
    <name type="scientific">Amycolatopsis suaedae</name>
    <dbReference type="NCBI Taxonomy" id="2510978"/>
    <lineage>
        <taxon>Bacteria</taxon>
        <taxon>Bacillati</taxon>
        <taxon>Actinomycetota</taxon>
        <taxon>Actinomycetes</taxon>
        <taxon>Pseudonocardiales</taxon>
        <taxon>Pseudonocardiaceae</taxon>
        <taxon>Amycolatopsis</taxon>
    </lineage>
</organism>
<dbReference type="AlphaFoldDB" id="A0A4Q7IZL8"/>
<reference evidence="2 3" key="1">
    <citation type="submission" date="2019-02" db="EMBL/GenBank/DDBJ databases">
        <title>Draft genome sequence of Amycolatopsis sp. 8-3EHSu isolated from roots of Suaeda maritima.</title>
        <authorList>
            <person name="Duangmal K."/>
            <person name="Chantavorakit T."/>
        </authorList>
    </citation>
    <scope>NUCLEOTIDE SEQUENCE [LARGE SCALE GENOMIC DNA]</scope>
    <source>
        <strain evidence="2 3">8-3EHSu</strain>
    </source>
</reference>
<accession>A0A4Q7IZL8</accession>
<dbReference type="EMBL" id="SFCC01000022">
    <property type="protein sequence ID" value="RZQ59722.1"/>
    <property type="molecule type" value="Genomic_DNA"/>
</dbReference>